<evidence type="ECO:0000313" key="1">
    <source>
        <dbReference type="EMBL" id="XCG52469.1"/>
    </source>
</evidence>
<sequence>MSIMQDLYHSEINVSVSWFWDGGIEVKLGDPLNGFVAEGRVQYWGQVEPWLRDKALEHFPDSLFARMYRDGLSVWLTHDEPAAHDVGDWRPSSG</sequence>
<reference evidence="1" key="1">
    <citation type="submission" date="2024-06" db="EMBL/GenBank/DDBJ databases">
        <title>Mesorhizobium karijinii sp. nov., a symbiont of the iconic Swainsona formosa from arid Australia.</title>
        <authorList>
            <person name="Hill Y.J."/>
            <person name="Watkin E.L.J."/>
            <person name="O'Hara G.W."/>
            <person name="Terpolilli J."/>
            <person name="Tye M.L."/>
            <person name="Kohlmeier M.G."/>
        </authorList>
    </citation>
    <scope>NUCLEOTIDE SEQUENCE</scope>
    <source>
        <strain evidence="1">WSM2240</strain>
        <plasmid evidence="1">pMk2240A</plasmid>
    </source>
</reference>
<keyword evidence="1" id="KW-0614">Plasmid</keyword>
<geneLocation type="plasmid" evidence="1">
    <name>pMk2240A</name>
</geneLocation>
<accession>A0AAU8D061</accession>
<proteinExistence type="predicted"/>
<organism evidence="1">
    <name type="scientific">Mesorhizobium sp. WSM2240</name>
    <dbReference type="NCBI Taxonomy" id="3228851"/>
    <lineage>
        <taxon>Bacteria</taxon>
        <taxon>Pseudomonadati</taxon>
        <taxon>Pseudomonadota</taxon>
        <taxon>Alphaproteobacteria</taxon>
        <taxon>Hyphomicrobiales</taxon>
        <taxon>Phyllobacteriaceae</taxon>
        <taxon>Mesorhizobium</taxon>
    </lineage>
</organism>
<protein>
    <recommendedName>
        <fullName evidence="2">DUF2442 domain-containing protein</fullName>
    </recommendedName>
</protein>
<gene>
    <name evidence="1" type="ORF">ABVK50_30490</name>
</gene>
<dbReference type="AlphaFoldDB" id="A0AAU8D061"/>
<name>A0AAU8D061_9HYPH</name>
<dbReference type="EMBL" id="CP159256">
    <property type="protein sequence ID" value="XCG52469.1"/>
    <property type="molecule type" value="Genomic_DNA"/>
</dbReference>
<dbReference type="RefSeq" id="WP_353646671.1">
    <property type="nucleotide sequence ID" value="NZ_CP159256.1"/>
</dbReference>
<evidence type="ECO:0008006" key="2">
    <source>
        <dbReference type="Google" id="ProtNLM"/>
    </source>
</evidence>